<accession>A0A9N8V0F2</accession>
<comment type="caution">
    <text evidence="1">The sequence shown here is derived from an EMBL/GenBank/DDBJ whole genome shotgun (WGS) entry which is preliminary data.</text>
</comment>
<dbReference type="Proteomes" id="UP000789375">
    <property type="component" value="Unassembled WGS sequence"/>
</dbReference>
<name>A0A9N8V0F2_FUNMO</name>
<dbReference type="EMBL" id="CAJVPP010000055">
    <property type="protein sequence ID" value="CAG8438018.1"/>
    <property type="molecule type" value="Genomic_DNA"/>
</dbReference>
<dbReference type="AlphaFoldDB" id="A0A9N8V0F2"/>
<sequence>MPITITALMDILQHMLIIMNIGTIKPKVFSSIASKKFSRYHLHIYKIFQYYEEGITDYSIA</sequence>
<evidence type="ECO:0000313" key="1">
    <source>
        <dbReference type="EMBL" id="CAG8438018.1"/>
    </source>
</evidence>
<reference evidence="1" key="1">
    <citation type="submission" date="2021-06" db="EMBL/GenBank/DDBJ databases">
        <authorList>
            <person name="Kallberg Y."/>
            <person name="Tangrot J."/>
            <person name="Rosling A."/>
        </authorList>
    </citation>
    <scope>NUCLEOTIDE SEQUENCE</scope>
    <source>
        <strain evidence="1">87-6 pot B 2015</strain>
    </source>
</reference>
<keyword evidence="2" id="KW-1185">Reference proteome</keyword>
<gene>
    <name evidence="1" type="ORF">FMOSSE_LOCUS566</name>
</gene>
<evidence type="ECO:0000313" key="2">
    <source>
        <dbReference type="Proteomes" id="UP000789375"/>
    </source>
</evidence>
<proteinExistence type="predicted"/>
<protein>
    <submittedName>
        <fullName evidence="1">9591_t:CDS:1</fullName>
    </submittedName>
</protein>
<organism evidence="1 2">
    <name type="scientific">Funneliformis mosseae</name>
    <name type="common">Endomycorrhizal fungus</name>
    <name type="synonym">Glomus mosseae</name>
    <dbReference type="NCBI Taxonomy" id="27381"/>
    <lineage>
        <taxon>Eukaryota</taxon>
        <taxon>Fungi</taxon>
        <taxon>Fungi incertae sedis</taxon>
        <taxon>Mucoromycota</taxon>
        <taxon>Glomeromycotina</taxon>
        <taxon>Glomeromycetes</taxon>
        <taxon>Glomerales</taxon>
        <taxon>Glomeraceae</taxon>
        <taxon>Funneliformis</taxon>
    </lineage>
</organism>